<proteinExistence type="predicted"/>
<sequence length="162" mass="17302">MLGERSTGSEAIAGRDQEGDIDYRVLSIPARIIGTARGVGARIDGAQANIIRRGERGASEEKQGGLDITQEIREGMKLLAGHNRYWALGSASASALSAAATAAAAAASHHYKRYPSSRMTTPRSAMPHRQRIPESERWKYGVSTHVSNPRSIPGSSADQAYG</sequence>
<evidence type="ECO:0000256" key="1">
    <source>
        <dbReference type="SAM" id="MobiDB-lite"/>
    </source>
</evidence>
<reference evidence="2 3" key="1">
    <citation type="journal article" date="2021" name="Elife">
        <title>Chloroplast acquisition without the gene transfer in kleptoplastic sea slugs, Plakobranchus ocellatus.</title>
        <authorList>
            <person name="Maeda T."/>
            <person name="Takahashi S."/>
            <person name="Yoshida T."/>
            <person name="Shimamura S."/>
            <person name="Takaki Y."/>
            <person name="Nagai Y."/>
            <person name="Toyoda A."/>
            <person name="Suzuki Y."/>
            <person name="Arimoto A."/>
            <person name="Ishii H."/>
            <person name="Satoh N."/>
            <person name="Nishiyama T."/>
            <person name="Hasebe M."/>
            <person name="Maruyama T."/>
            <person name="Minagawa J."/>
            <person name="Obokata J."/>
            <person name="Shigenobu S."/>
        </authorList>
    </citation>
    <scope>NUCLEOTIDE SEQUENCE [LARGE SCALE GENOMIC DNA]</scope>
</reference>
<feature type="compositionally biased region" description="Polar residues" evidence="1">
    <location>
        <begin position="144"/>
        <end position="162"/>
    </location>
</feature>
<comment type="caution">
    <text evidence="2">The sequence shown here is derived from an EMBL/GenBank/DDBJ whole genome shotgun (WGS) entry which is preliminary data.</text>
</comment>
<keyword evidence="3" id="KW-1185">Reference proteome</keyword>
<accession>A0AAV4DE82</accession>
<name>A0AAV4DE82_9GAST</name>
<evidence type="ECO:0000313" key="2">
    <source>
        <dbReference type="EMBL" id="GFO42557.1"/>
    </source>
</evidence>
<organism evidence="2 3">
    <name type="scientific">Plakobranchus ocellatus</name>
    <dbReference type="NCBI Taxonomy" id="259542"/>
    <lineage>
        <taxon>Eukaryota</taxon>
        <taxon>Metazoa</taxon>
        <taxon>Spiralia</taxon>
        <taxon>Lophotrochozoa</taxon>
        <taxon>Mollusca</taxon>
        <taxon>Gastropoda</taxon>
        <taxon>Heterobranchia</taxon>
        <taxon>Euthyneura</taxon>
        <taxon>Panpulmonata</taxon>
        <taxon>Sacoglossa</taxon>
        <taxon>Placobranchoidea</taxon>
        <taxon>Plakobranchidae</taxon>
        <taxon>Plakobranchus</taxon>
    </lineage>
</organism>
<dbReference type="AlphaFoldDB" id="A0AAV4DE82"/>
<dbReference type="Proteomes" id="UP000735302">
    <property type="component" value="Unassembled WGS sequence"/>
</dbReference>
<dbReference type="EMBL" id="BLXT01007807">
    <property type="protein sequence ID" value="GFO42557.1"/>
    <property type="molecule type" value="Genomic_DNA"/>
</dbReference>
<protein>
    <submittedName>
        <fullName evidence="2">Uncharacterized protein</fullName>
    </submittedName>
</protein>
<evidence type="ECO:0000313" key="3">
    <source>
        <dbReference type="Proteomes" id="UP000735302"/>
    </source>
</evidence>
<gene>
    <name evidence="2" type="ORF">PoB_006906200</name>
</gene>
<feature type="region of interest" description="Disordered" evidence="1">
    <location>
        <begin position="114"/>
        <end position="162"/>
    </location>
</feature>